<dbReference type="GO" id="GO:0016787">
    <property type="term" value="F:hydrolase activity"/>
    <property type="evidence" value="ECO:0007669"/>
    <property type="project" value="UniProtKB-KW"/>
</dbReference>
<evidence type="ECO:0000256" key="1">
    <source>
        <dbReference type="ARBA" id="ARBA00010613"/>
    </source>
</evidence>
<dbReference type="PROSITE" id="PS50263">
    <property type="entry name" value="CN_HYDROLASE"/>
    <property type="match status" value="1"/>
</dbReference>
<sequence length="279" mass="30501">MSPVPLSVVIAQVPVVWDVEANLATVRGVLDGTAPGDVVIFPEGMLSGYAEDLSPLDTMDPDGIRRAVAGLAAGNRRHVFLGSLYPDEAGWSNAAVHLSPGREPQIYRKINLAVNERGRLVPGDGLPTFRVGGTTAAVQLCREIRFPEQWQHLATAGAAFFAYLTNAANPREPQGVWRSHLISRAAENQRFVLSANIPDPHQHCPSMIVSPRGEVLAELPMGRPGILRHTIDPAESSAWYLDQRRQDVIALAYRRGDHEAEMRADAHGFREAGESRRRG</sequence>
<dbReference type="InterPro" id="IPR003010">
    <property type="entry name" value="C-N_Hydrolase"/>
</dbReference>
<dbReference type="InterPro" id="IPR036526">
    <property type="entry name" value="C-N_Hydrolase_sf"/>
</dbReference>
<dbReference type="SUPFAM" id="SSF56317">
    <property type="entry name" value="Carbon-nitrogen hydrolase"/>
    <property type="match status" value="1"/>
</dbReference>
<dbReference type="PANTHER" id="PTHR23088">
    <property type="entry name" value="NITRILASE-RELATED"/>
    <property type="match status" value="1"/>
</dbReference>
<dbReference type="CDD" id="cd07197">
    <property type="entry name" value="nitrilase"/>
    <property type="match status" value="1"/>
</dbReference>
<feature type="domain" description="CN hydrolase" evidence="2">
    <location>
        <begin position="6"/>
        <end position="233"/>
    </location>
</feature>
<proteinExistence type="inferred from homology"/>
<dbReference type="STRING" id="35752.SAMN05421541_13231"/>
<dbReference type="Gene3D" id="3.60.110.10">
    <property type="entry name" value="Carbon-nitrogen hydrolase"/>
    <property type="match status" value="1"/>
</dbReference>
<dbReference type="Pfam" id="PF00795">
    <property type="entry name" value="CN_hydrolase"/>
    <property type="match status" value="1"/>
</dbReference>
<evidence type="ECO:0000313" key="4">
    <source>
        <dbReference type="Proteomes" id="UP000199645"/>
    </source>
</evidence>
<protein>
    <submittedName>
        <fullName evidence="3">Predicted amidohydrolase</fullName>
    </submittedName>
</protein>
<dbReference type="PANTHER" id="PTHR23088:SF27">
    <property type="entry name" value="DEAMINATED GLUTATHIONE AMIDASE"/>
    <property type="match status" value="1"/>
</dbReference>
<dbReference type="AlphaFoldDB" id="A0A1I2MPE7"/>
<keyword evidence="3" id="KW-0378">Hydrolase</keyword>
<keyword evidence="4" id="KW-1185">Reference proteome</keyword>
<evidence type="ECO:0000313" key="3">
    <source>
        <dbReference type="EMBL" id="SFF93374.1"/>
    </source>
</evidence>
<organism evidence="3 4">
    <name type="scientific">Actinoplanes philippinensis</name>
    <dbReference type="NCBI Taxonomy" id="35752"/>
    <lineage>
        <taxon>Bacteria</taxon>
        <taxon>Bacillati</taxon>
        <taxon>Actinomycetota</taxon>
        <taxon>Actinomycetes</taxon>
        <taxon>Micromonosporales</taxon>
        <taxon>Micromonosporaceae</taxon>
        <taxon>Actinoplanes</taxon>
    </lineage>
</organism>
<reference evidence="3 4" key="1">
    <citation type="submission" date="2016-10" db="EMBL/GenBank/DDBJ databases">
        <authorList>
            <person name="de Groot N.N."/>
        </authorList>
    </citation>
    <scope>NUCLEOTIDE SEQUENCE [LARGE SCALE GENOMIC DNA]</scope>
    <source>
        <strain evidence="3 4">DSM 43019</strain>
    </source>
</reference>
<comment type="similarity">
    <text evidence="1">Belongs to the carbon-nitrogen hydrolase superfamily. NIT1/NIT2 family.</text>
</comment>
<dbReference type="OrthoDB" id="9811121at2"/>
<dbReference type="Proteomes" id="UP000199645">
    <property type="component" value="Unassembled WGS sequence"/>
</dbReference>
<evidence type="ECO:0000259" key="2">
    <source>
        <dbReference type="PROSITE" id="PS50263"/>
    </source>
</evidence>
<name>A0A1I2MPE7_9ACTN</name>
<accession>A0A1I2MPE7</accession>
<dbReference type="EMBL" id="FONV01000032">
    <property type="protein sequence ID" value="SFF93374.1"/>
    <property type="molecule type" value="Genomic_DNA"/>
</dbReference>
<gene>
    <name evidence="3" type="ORF">SAMN05421541_13231</name>
</gene>